<comment type="caution">
    <text evidence="1">The sequence shown here is derived from an EMBL/GenBank/DDBJ whole genome shotgun (WGS) entry which is preliminary data.</text>
</comment>
<protein>
    <submittedName>
        <fullName evidence="1">Uncharacterized protein</fullName>
    </submittedName>
</protein>
<evidence type="ECO:0000313" key="1">
    <source>
        <dbReference type="EMBL" id="MBW6411842.1"/>
    </source>
</evidence>
<gene>
    <name evidence="1" type="ORF">KYD98_17305</name>
</gene>
<dbReference type="RefSeq" id="WP_219781307.1">
    <property type="nucleotide sequence ID" value="NZ_JAHXPT010000021.1"/>
</dbReference>
<name>A0ABS7AT35_9CLOT</name>
<dbReference type="Proteomes" id="UP001519921">
    <property type="component" value="Unassembled WGS sequence"/>
</dbReference>
<accession>A0ABS7AT35</accession>
<keyword evidence="2" id="KW-1185">Reference proteome</keyword>
<sequence length="125" mass="14729">MSTIITLLVLPIAIKLFINWGTLKLKTLPVKNISAEMVVEQMNRNKIRPLKVEQAYNYTYKSFHDKLKAKELNRQQITAIREYLNRNVKQYEHKKFKNDAHAIYTMLKAKDISRRDLAIVQKIIA</sequence>
<proteinExistence type="predicted"/>
<reference evidence="1 2" key="1">
    <citation type="submission" date="2021-07" db="EMBL/GenBank/DDBJ databases">
        <title>Clostridium weizhouense sp. nov., an anaerobic bacterium isolated from activated sludge of Petroleum wastewater.</title>
        <authorList>
            <person name="Li Q."/>
        </authorList>
    </citation>
    <scope>NUCLEOTIDE SEQUENCE [LARGE SCALE GENOMIC DNA]</scope>
    <source>
        <strain evidence="1 2">YB-6</strain>
    </source>
</reference>
<organism evidence="1 2">
    <name type="scientific">Clostridium weizhouense</name>
    <dbReference type="NCBI Taxonomy" id="2859781"/>
    <lineage>
        <taxon>Bacteria</taxon>
        <taxon>Bacillati</taxon>
        <taxon>Bacillota</taxon>
        <taxon>Clostridia</taxon>
        <taxon>Eubacteriales</taxon>
        <taxon>Clostridiaceae</taxon>
        <taxon>Clostridium</taxon>
    </lineage>
</organism>
<evidence type="ECO:0000313" key="2">
    <source>
        <dbReference type="Proteomes" id="UP001519921"/>
    </source>
</evidence>
<dbReference type="EMBL" id="JAHXPT010000021">
    <property type="protein sequence ID" value="MBW6411842.1"/>
    <property type="molecule type" value="Genomic_DNA"/>
</dbReference>